<gene>
    <name evidence="1" type="ORF">SPIL2461_LOCUS19894</name>
</gene>
<dbReference type="Proteomes" id="UP000649617">
    <property type="component" value="Unassembled WGS sequence"/>
</dbReference>
<feature type="non-terminal residue" evidence="1">
    <location>
        <position position="72"/>
    </location>
</feature>
<evidence type="ECO:0000313" key="2">
    <source>
        <dbReference type="Proteomes" id="UP000649617"/>
    </source>
</evidence>
<dbReference type="EMBL" id="CAJNIZ010044932">
    <property type="protein sequence ID" value="CAE7705187.1"/>
    <property type="molecule type" value="Genomic_DNA"/>
</dbReference>
<dbReference type="AlphaFoldDB" id="A0A812WSM0"/>
<accession>A0A812WSM0</accession>
<evidence type="ECO:0000313" key="1">
    <source>
        <dbReference type="EMBL" id="CAE7705187.1"/>
    </source>
</evidence>
<proteinExistence type="predicted"/>
<keyword evidence="2" id="KW-1185">Reference proteome</keyword>
<sequence>GLMPGEHEPTVSEWSPFAIGNPRVETVKDLISMHSKGGIGAPWAEDRARPIAGIDLAQKGGSYHSYFALMDH</sequence>
<name>A0A812WSM0_SYMPI</name>
<organism evidence="1 2">
    <name type="scientific">Symbiodinium pilosum</name>
    <name type="common">Dinoflagellate</name>
    <dbReference type="NCBI Taxonomy" id="2952"/>
    <lineage>
        <taxon>Eukaryota</taxon>
        <taxon>Sar</taxon>
        <taxon>Alveolata</taxon>
        <taxon>Dinophyceae</taxon>
        <taxon>Suessiales</taxon>
        <taxon>Symbiodiniaceae</taxon>
        <taxon>Symbiodinium</taxon>
    </lineage>
</organism>
<protein>
    <submittedName>
        <fullName evidence="1">Uncharacterized protein</fullName>
    </submittedName>
</protein>
<comment type="caution">
    <text evidence="1">The sequence shown here is derived from an EMBL/GenBank/DDBJ whole genome shotgun (WGS) entry which is preliminary data.</text>
</comment>
<dbReference type="OrthoDB" id="406665at2759"/>
<feature type="non-terminal residue" evidence="1">
    <location>
        <position position="1"/>
    </location>
</feature>
<reference evidence="1" key="1">
    <citation type="submission" date="2021-02" db="EMBL/GenBank/DDBJ databases">
        <authorList>
            <person name="Dougan E. K."/>
            <person name="Rhodes N."/>
            <person name="Thang M."/>
            <person name="Chan C."/>
        </authorList>
    </citation>
    <scope>NUCLEOTIDE SEQUENCE</scope>
</reference>